<dbReference type="InterPro" id="IPR005122">
    <property type="entry name" value="Uracil-DNA_glycosylase-like"/>
</dbReference>
<evidence type="ECO:0000256" key="10">
    <source>
        <dbReference type="ARBA" id="ARBA00023014"/>
    </source>
</evidence>
<accession>A0A7T9DKQ3</accession>
<keyword evidence="11" id="KW-0234">DNA repair</keyword>
<dbReference type="Gene3D" id="3.40.470.10">
    <property type="entry name" value="Uracil-DNA glycosylase-like domain"/>
    <property type="match status" value="1"/>
</dbReference>
<evidence type="ECO:0000256" key="3">
    <source>
        <dbReference type="ARBA" id="ARBA00012030"/>
    </source>
</evidence>
<evidence type="ECO:0000259" key="12">
    <source>
        <dbReference type="SMART" id="SM00986"/>
    </source>
</evidence>
<dbReference type="PANTHER" id="PTHR33693:SF1">
    <property type="entry name" value="TYPE-4 URACIL-DNA GLYCOSYLASE"/>
    <property type="match status" value="1"/>
</dbReference>
<dbReference type="EC" id="3.2.2.27" evidence="3"/>
<keyword evidence="8" id="KW-0378">Hydrolase</keyword>
<keyword evidence="6" id="KW-0479">Metal-binding</keyword>
<evidence type="ECO:0000256" key="1">
    <source>
        <dbReference type="ARBA" id="ARBA00001400"/>
    </source>
</evidence>
<protein>
    <recommendedName>
        <fullName evidence="4">Type-4 uracil-DNA glycosylase</fullName>
        <ecNumber evidence="3">3.2.2.27</ecNumber>
    </recommendedName>
</protein>
<comment type="similarity">
    <text evidence="2">Belongs to the uracil-DNA glycosylase (UDG) superfamily. Type 4 (UDGa) family.</text>
</comment>
<feature type="domain" description="Uracil-DNA glycosylase-like" evidence="12">
    <location>
        <begin position="35"/>
        <end position="184"/>
    </location>
</feature>
<evidence type="ECO:0000256" key="9">
    <source>
        <dbReference type="ARBA" id="ARBA00023004"/>
    </source>
</evidence>
<evidence type="ECO:0000256" key="11">
    <source>
        <dbReference type="ARBA" id="ARBA00023204"/>
    </source>
</evidence>
<dbReference type="EMBL" id="CP064981">
    <property type="protein sequence ID" value="QQR93030.1"/>
    <property type="molecule type" value="Genomic_DNA"/>
</dbReference>
<organism evidence="13">
    <name type="scientific">Candidatus Iainarchaeum sp</name>
    <dbReference type="NCBI Taxonomy" id="3101447"/>
    <lineage>
        <taxon>Archaea</taxon>
        <taxon>Candidatus Iainarchaeota</taxon>
        <taxon>Candidatus Iainarchaeia</taxon>
        <taxon>Candidatus Iainarchaeales</taxon>
        <taxon>Candidatus Iainarchaeaceae</taxon>
        <taxon>Candidatus Iainarchaeum</taxon>
    </lineage>
</organism>
<dbReference type="SMART" id="SM00986">
    <property type="entry name" value="UDG"/>
    <property type="match status" value="1"/>
</dbReference>
<dbReference type="AlphaFoldDB" id="A0A7T9DKQ3"/>
<sequence>MGPVKHVDTSLEIVEEGIKSCTQCPLYKTRTHAVPGEGPENPALMLIGEAPGKNEDLEGRPFVGAAGKKLSAMLESAGLKREEIFITSVLKCRPPENRVPTKEEGEECTHSWLNPQIQLLNPQLIGLMGNTAVKWVLGNDFVFNLSKDHGKMITQYGHTYVLLYHPAAMIYNQSLKTTMEEDFKKVAGHLMLARSADRLKG</sequence>
<keyword evidence="5" id="KW-0004">4Fe-4S</keyword>
<dbReference type="NCBIfam" id="TIGR00758">
    <property type="entry name" value="UDG_fam4"/>
    <property type="match status" value="1"/>
</dbReference>
<dbReference type="GO" id="GO:0046872">
    <property type="term" value="F:metal ion binding"/>
    <property type="evidence" value="ECO:0007669"/>
    <property type="project" value="UniProtKB-KW"/>
</dbReference>
<dbReference type="GO" id="GO:0004844">
    <property type="term" value="F:uracil DNA N-glycosylase activity"/>
    <property type="evidence" value="ECO:0007669"/>
    <property type="project" value="UniProtKB-EC"/>
</dbReference>
<name>A0A7T9DKQ3_9ARCH</name>
<evidence type="ECO:0000256" key="5">
    <source>
        <dbReference type="ARBA" id="ARBA00022485"/>
    </source>
</evidence>
<dbReference type="InterPro" id="IPR005273">
    <property type="entry name" value="Ura-DNA_glyco_family4"/>
</dbReference>
<dbReference type="Proteomes" id="UP000596004">
    <property type="component" value="Chromosome"/>
</dbReference>
<keyword evidence="7" id="KW-0227">DNA damage</keyword>
<dbReference type="GO" id="GO:0051539">
    <property type="term" value="F:4 iron, 4 sulfur cluster binding"/>
    <property type="evidence" value="ECO:0007669"/>
    <property type="project" value="UniProtKB-KW"/>
</dbReference>
<evidence type="ECO:0000256" key="7">
    <source>
        <dbReference type="ARBA" id="ARBA00022763"/>
    </source>
</evidence>
<evidence type="ECO:0000256" key="2">
    <source>
        <dbReference type="ARBA" id="ARBA00006521"/>
    </source>
</evidence>
<evidence type="ECO:0000256" key="8">
    <source>
        <dbReference type="ARBA" id="ARBA00022801"/>
    </source>
</evidence>
<dbReference type="InterPro" id="IPR051536">
    <property type="entry name" value="UDG_Type-4/5"/>
</dbReference>
<evidence type="ECO:0000313" key="13">
    <source>
        <dbReference type="EMBL" id="QQR93030.1"/>
    </source>
</evidence>
<dbReference type="PANTHER" id="PTHR33693">
    <property type="entry name" value="TYPE-5 URACIL-DNA GLYCOSYLASE"/>
    <property type="match status" value="1"/>
</dbReference>
<dbReference type="SMART" id="SM00987">
    <property type="entry name" value="UreE_C"/>
    <property type="match status" value="1"/>
</dbReference>
<keyword evidence="10" id="KW-0411">Iron-sulfur</keyword>
<dbReference type="CDD" id="cd10030">
    <property type="entry name" value="UDG-F4_TTUDGA_SPO1dp_like"/>
    <property type="match status" value="1"/>
</dbReference>
<evidence type="ECO:0000256" key="4">
    <source>
        <dbReference type="ARBA" id="ARBA00019403"/>
    </source>
</evidence>
<reference evidence="13" key="1">
    <citation type="submission" date="2020-11" db="EMBL/GenBank/DDBJ databases">
        <title>Connecting structure to function with the recovery of over 1000 high-quality activated sludge metagenome-assembled genomes encoding full-length rRNA genes using long-read sequencing.</title>
        <authorList>
            <person name="Singleton C.M."/>
            <person name="Petriglieri F."/>
            <person name="Kristensen J.M."/>
            <person name="Kirkegaard R.H."/>
            <person name="Michaelsen T.Y."/>
            <person name="Andersen M.H."/>
            <person name="Karst S.M."/>
            <person name="Dueholm M.S."/>
            <person name="Nielsen P.H."/>
            <person name="Albertsen M."/>
        </authorList>
    </citation>
    <scope>NUCLEOTIDE SEQUENCE</scope>
    <source>
        <strain evidence="13">Fred_18-Q3-R57-64_BAT3C.431</strain>
    </source>
</reference>
<gene>
    <name evidence="13" type="ORF">IPJ89_02190</name>
</gene>
<dbReference type="SUPFAM" id="SSF52141">
    <property type="entry name" value="Uracil-DNA glycosylase-like"/>
    <property type="match status" value="1"/>
</dbReference>
<dbReference type="InterPro" id="IPR036895">
    <property type="entry name" value="Uracil-DNA_glycosylase-like_sf"/>
</dbReference>
<keyword evidence="9" id="KW-0408">Iron</keyword>
<evidence type="ECO:0000256" key="6">
    <source>
        <dbReference type="ARBA" id="ARBA00022723"/>
    </source>
</evidence>
<dbReference type="Pfam" id="PF03167">
    <property type="entry name" value="UDG"/>
    <property type="match status" value="1"/>
</dbReference>
<dbReference type="GO" id="GO:0006281">
    <property type="term" value="P:DNA repair"/>
    <property type="evidence" value="ECO:0007669"/>
    <property type="project" value="UniProtKB-KW"/>
</dbReference>
<comment type="catalytic activity">
    <reaction evidence="1">
        <text>Hydrolyzes single-stranded DNA or mismatched double-stranded DNA and polynucleotides, releasing free uracil.</text>
        <dbReference type="EC" id="3.2.2.27"/>
    </reaction>
</comment>
<proteinExistence type="inferred from homology"/>